<keyword evidence="1" id="KW-1185">Reference proteome</keyword>
<name>A0A915K4D2_ROMCU</name>
<accession>A0A915K4D2</accession>
<evidence type="ECO:0000313" key="1">
    <source>
        <dbReference type="Proteomes" id="UP000887565"/>
    </source>
</evidence>
<dbReference type="AlphaFoldDB" id="A0A915K4D2"/>
<organism evidence="1 2">
    <name type="scientific">Romanomermis culicivorax</name>
    <name type="common">Nematode worm</name>
    <dbReference type="NCBI Taxonomy" id="13658"/>
    <lineage>
        <taxon>Eukaryota</taxon>
        <taxon>Metazoa</taxon>
        <taxon>Ecdysozoa</taxon>
        <taxon>Nematoda</taxon>
        <taxon>Enoplea</taxon>
        <taxon>Dorylaimia</taxon>
        <taxon>Mermithida</taxon>
        <taxon>Mermithoidea</taxon>
        <taxon>Mermithidae</taxon>
        <taxon>Romanomermis</taxon>
    </lineage>
</organism>
<proteinExistence type="predicted"/>
<dbReference type="WBParaSite" id="nRc.2.0.1.t33625-RA">
    <property type="protein sequence ID" value="nRc.2.0.1.t33625-RA"/>
    <property type="gene ID" value="nRc.2.0.1.g33625"/>
</dbReference>
<protein>
    <submittedName>
        <fullName evidence="2">Uncharacterized protein</fullName>
    </submittedName>
</protein>
<evidence type="ECO:0000313" key="2">
    <source>
        <dbReference type="WBParaSite" id="nRc.2.0.1.t33625-RA"/>
    </source>
</evidence>
<dbReference type="Proteomes" id="UP000887565">
    <property type="component" value="Unplaced"/>
</dbReference>
<sequence>MKIVCATEHEVLDLDDCWMEEVPDLNTDKKSTNYYINRLIAKLQKKFIGNVNLPILNDNRGLDDGVTPPDKRKLQLWKKETIVGLHRPLRQNFLMYYCMLRQLMLRRYGIRTQRTSVPIVTPVESEMGRENLFLTESGRAMLTNETFDGRRCRV</sequence>
<reference evidence="2" key="1">
    <citation type="submission" date="2022-11" db="UniProtKB">
        <authorList>
            <consortium name="WormBaseParasite"/>
        </authorList>
    </citation>
    <scope>IDENTIFICATION</scope>
</reference>